<reference evidence="2 3" key="1">
    <citation type="journal article" date="2010" name="Stand. Genomic Sci.">
        <title>Complete genome sequence of Ilyobacter polytropus type strain (CuHbu1).</title>
        <authorList>
            <person name="Sikorski J."/>
            <person name="Chertkov O."/>
            <person name="Lapidus A."/>
            <person name="Nolan M."/>
            <person name="Lucas S."/>
            <person name="Del Rio T.G."/>
            <person name="Tice H."/>
            <person name="Cheng J.F."/>
            <person name="Tapia R."/>
            <person name="Han C."/>
            <person name="Goodwin L."/>
            <person name="Pitluck S."/>
            <person name="Liolios K."/>
            <person name="Ivanova N."/>
            <person name="Mavromatis K."/>
            <person name="Mikhailova N."/>
            <person name="Pati A."/>
            <person name="Chen A."/>
            <person name="Palaniappan K."/>
            <person name="Land M."/>
            <person name="Hauser L."/>
            <person name="Chang Y.J."/>
            <person name="Jeffries C.D."/>
            <person name="Brambilla E."/>
            <person name="Yasawong M."/>
            <person name="Rohde M."/>
            <person name="Pukall R."/>
            <person name="Spring S."/>
            <person name="Goker M."/>
            <person name="Woyke T."/>
            <person name="Bristow J."/>
            <person name="Eisen J.A."/>
            <person name="Markowitz V."/>
            <person name="Hugenholtz P."/>
            <person name="Kyrpides N.C."/>
            <person name="Klenk H.P."/>
        </authorList>
    </citation>
    <scope>NUCLEOTIDE SEQUENCE [LARGE SCALE GENOMIC DNA]</scope>
    <source>
        <strain evidence="3">ATCC 51220 / DSM 2926 / LMG 16218 / CuHBu1</strain>
    </source>
</reference>
<proteinExistence type="predicted"/>
<dbReference type="AlphaFoldDB" id="E3H5Z0"/>
<keyword evidence="1" id="KW-0812">Transmembrane</keyword>
<evidence type="ECO:0000313" key="3">
    <source>
        <dbReference type="Proteomes" id="UP000006875"/>
    </source>
</evidence>
<evidence type="ECO:0000256" key="1">
    <source>
        <dbReference type="SAM" id="Phobius"/>
    </source>
</evidence>
<dbReference type="Proteomes" id="UP000006875">
    <property type="component" value="Chromosome"/>
</dbReference>
<organism evidence="2 3">
    <name type="scientific">Ilyobacter polytropus (strain ATCC 51220 / DSM 2926 / LMG 16218 / CuHBu1)</name>
    <dbReference type="NCBI Taxonomy" id="572544"/>
    <lineage>
        <taxon>Bacteria</taxon>
        <taxon>Fusobacteriati</taxon>
        <taxon>Fusobacteriota</taxon>
        <taxon>Fusobacteriia</taxon>
        <taxon>Fusobacteriales</taxon>
        <taxon>Fusobacteriaceae</taxon>
        <taxon>Ilyobacter</taxon>
    </lineage>
</organism>
<dbReference type="EMBL" id="CP002281">
    <property type="protein sequence ID" value="ADO82280.1"/>
    <property type="molecule type" value="Genomic_DNA"/>
</dbReference>
<keyword evidence="1" id="KW-0472">Membrane</keyword>
<keyword evidence="1" id="KW-1133">Transmembrane helix</keyword>
<dbReference type="STRING" id="572544.Ilyop_0492"/>
<protein>
    <submittedName>
        <fullName evidence="2">Uncharacterized protein</fullName>
    </submittedName>
</protein>
<feature type="transmembrane region" description="Helical" evidence="1">
    <location>
        <begin position="27"/>
        <end position="47"/>
    </location>
</feature>
<dbReference type="KEGG" id="ipo:Ilyop_0492"/>
<dbReference type="HOGENOM" id="CLU_1022226_0_0_0"/>
<keyword evidence="3" id="KW-1185">Reference proteome</keyword>
<accession>E3H5Z0</accession>
<sequence>MKNFIFLKSVFPCRRNKSTKGEKNGSAIILSVMCLAFFLSMSLNIYYTGAKKAESAIDKVTGEKITNNIDTASSIGYQELYLAENFVRKGFIYDDDHPSSFGDTDSYAVPNEDGQSSYFNYGTGEYTSEYYGIQLNSFSEYFDSHWDYTLTDSSKQKTMISENIEEIKYTYNKAKDDKVYRVMERSWQSGGVPEKTQKLWKSTGSSYDEEKKVSIGGYRLTHIILKDSSGTEKYNEDVTTTTTLKSDIEDILATGTVGDEYSIEATFEKTVVLAAYESDGDVKIPEMSFDIIVNETIDLNTDDGLLLTDVEYENSAISMEINQVN</sequence>
<dbReference type="RefSeq" id="WP_013386950.1">
    <property type="nucleotide sequence ID" value="NC_014632.1"/>
</dbReference>
<name>E3H5Z0_ILYPC</name>
<evidence type="ECO:0000313" key="2">
    <source>
        <dbReference type="EMBL" id="ADO82280.1"/>
    </source>
</evidence>
<gene>
    <name evidence="2" type="ordered locus">Ilyop_0492</name>
</gene>